<evidence type="ECO:0000256" key="1">
    <source>
        <dbReference type="SAM" id="Phobius"/>
    </source>
</evidence>
<reference evidence="3 4" key="1">
    <citation type="journal article" date="2013" name="Genome Announc.">
        <title>Genome Sequence of Lactobacillus saerimneri 30a (Formerly Lactobacillus sp. Strain 30a), a Reference Lactic Acid Bacterium Strain Producing Biogenic Amines.</title>
        <authorList>
            <person name="Romano A."/>
            <person name="Trip H."/>
            <person name="Campbell-Sills H."/>
            <person name="Bouchez O."/>
            <person name="Sherman D."/>
            <person name="Lolkema J.S."/>
            <person name="Lucas P.M."/>
        </authorList>
    </citation>
    <scope>NUCLEOTIDE SEQUENCE [LARGE SCALE GENOMIC DNA]</scope>
    <source>
        <strain evidence="3 4">30a</strain>
    </source>
</reference>
<dbReference type="InterPro" id="IPR026409">
    <property type="entry name" value="Firmicu_CTERM"/>
</dbReference>
<keyword evidence="2" id="KW-0732">Signal</keyword>
<sequence length="268" mass="30636">MKKIYSRIFAAIVMLGMIGLTTTPVQAARWGEERYKNEGAWQAYIGDFTPHEDDVIHIGKDHFKDWQSYPADTWKKRWDNYNIREARFTVDDRNIYGYVAMNPKNITNAWSDLIMSGYEIKVNGKLVAEIRIADPDIRKAALNNSMFEQSYLKPGQGTYVNIEVVDSSWKHGYYRNYVTHAGYMYKDEHNNMMMEFAVPFAAIGYDGVDPTPSTLWNFNQPGALNDGKGITYEGTSTGWIVPVLSAVIFVGIGLGIVKWRRTRQPECS</sequence>
<feature type="signal peptide" evidence="2">
    <location>
        <begin position="1"/>
        <end position="27"/>
    </location>
</feature>
<dbReference type="PATRIC" id="fig|1227363.6.peg.549"/>
<proteinExistence type="predicted"/>
<comment type="caution">
    <text evidence="3">The sequence shown here is derived from an EMBL/GenBank/DDBJ whole genome shotgun (WGS) entry which is preliminary data.</text>
</comment>
<dbReference type="NCBIfam" id="TIGR04145">
    <property type="entry name" value="Firmicu_CTERM"/>
    <property type="match status" value="1"/>
</dbReference>
<keyword evidence="1" id="KW-0812">Transmembrane</keyword>
<evidence type="ECO:0000256" key="2">
    <source>
        <dbReference type="SAM" id="SignalP"/>
    </source>
</evidence>
<evidence type="ECO:0000313" key="4">
    <source>
        <dbReference type="Proteomes" id="UP000011912"/>
    </source>
</evidence>
<dbReference type="STRING" id="1227363.D271_02819"/>
<name>M5J4L8_9LACO</name>
<organism evidence="3 4">
    <name type="scientific">Ligilactobacillus saerimneri 30a</name>
    <dbReference type="NCBI Taxonomy" id="1227363"/>
    <lineage>
        <taxon>Bacteria</taxon>
        <taxon>Bacillati</taxon>
        <taxon>Bacillota</taxon>
        <taxon>Bacilli</taxon>
        <taxon>Lactobacillales</taxon>
        <taxon>Lactobacillaceae</taxon>
        <taxon>Ligilactobacillus</taxon>
    </lineage>
</organism>
<feature type="transmembrane region" description="Helical" evidence="1">
    <location>
        <begin position="239"/>
        <end position="257"/>
    </location>
</feature>
<dbReference type="Proteomes" id="UP000011912">
    <property type="component" value="Unassembled WGS sequence"/>
</dbReference>
<accession>M5J4L8</accession>
<keyword evidence="1" id="KW-1133">Transmembrane helix</keyword>
<keyword evidence="4" id="KW-1185">Reference proteome</keyword>
<gene>
    <name evidence="3" type="ORF">D271_02819</name>
</gene>
<dbReference type="EMBL" id="ANAG01000008">
    <property type="protein sequence ID" value="EKW99323.1"/>
    <property type="molecule type" value="Genomic_DNA"/>
</dbReference>
<keyword evidence="1" id="KW-0472">Membrane</keyword>
<dbReference type="RefSeq" id="WP_009552641.1">
    <property type="nucleotide sequence ID" value="NZ_ANAG01000008.1"/>
</dbReference>
<protein>
    <submittedName>
        <fullName evidence="3">Uncharacterized protein</fullName>
    </submittedName>
</protein>
<evidence type="ECO:0000313" key="3">
    <source>
        <dbReference type="EMBL" id="EKW99323.1"/>
    </source>
</evidence>
<dbReference type="AlphaFoldDB" id="M5J4L8"/>
<feature type="chain" id="PRO_5004068014" evidence="2">
    <location>
        <begin position="28"/>
        <end position="268"/>
    </location>
</feature>